<organism evidence="8 9">
    <name type="scientific">Afipia carboxidovorans (strain ATCC 49405 / DSM 1227 / KCTC 32145 / OM5)</name>
    <name type="common">Oligotropha carboxidovorans</name>
    <dbReference type="NCBI Taxonomy" id="504832"/>
    <lineage>
        <taxon>Bacteria</taxon>
        <taxon>Pseudomonadati</taxon>
        <taxon>Pseudomonadota</taxon>
        <taxon>Alphaproteobacteria</taxon>
        <taxon>Hyphomicrobiales</taxon>
        <taxon>Nitrobacteraceae</taxon>
        <taxon>Afipia</taxon>
    </lineage>
</organism>
<dbReference type="STRING" id="504832.OCA5_c21040"/>
<evidence type="ECO:0000256" key="1">
    <source>
        <dbReference type="ARBA" id="ARBA00004442"/>
    </source>
</evidence>
<evidence type="ECO:0000256" key="6">
    <source>
        <dbReference type="SAM" id="SignalP"/>
    </source>
</evidence>
<dbReference type="Gene3D" id="2.40.128.90">
    <property type="entry name" value="OMPT-like"/>
    <property type="match status" value="1"/>
</dbReference>
<evidence type="ECO:0000256" key="3">
    <source>
        <dbReference type="ARBA" id="ARBA00023136"/>
    </source>
</evidence>
<dbReference type="KEGG" id="ocg:OCA5_c21040"/>
<feature type="signal peptide" evidence="6">
    <location>
        <begin position="1"/>
        <end position="24"/>
    </location>
</feature>
<dbReference type="GO" id="GO:0004190">
    <property type="term" value="F:aspartic-type endopeptidase activity"/>
    <property type="evidence" value="ECO:0007669"/>
    <property type="project" value="InterPro"/>
</dbReference>
<feature type="domain" description="Outer membrane protein beta-barrel" evidence="7">
    <location>
        <begin position="38"/>
        <end position="222"/>
    </location>
</feature>
<keyword evidence="4" id="KW-0998">Cell outer membrane</keyword>
<evidence type="ECO:0000256" key="5">
    <source>
        <dbReference type="ARBA" id="ARBA00038306"/>
    </source>
</evidence>
<protein>
    <recommendedName>
        <fullName evidence="7">Outer membrane protein beta-barrel domain-containing protein</fullName>
    </recommendedName>
</protein>
<dbReference type="PANTHER" id="PTHR34001:SF3">
    <property type="entry name" value="BLL7405 PROTEIN"/>
    <property type="match status" value="1"/>
</dbReference>
<dbReference type="HOGENOM" id="CLU_036371_0_0_5"/>
<dbReference type="eggNOG" id="COG3637">
    <property type="taxonomic scope" value="Bacteria"/>
</dbReference>
<evidence type="ECO:0000256" key="4">
    <source>
        <dbReference type="ARBA" id="ARBA00023237"/>
    </source>
</evidence>
<dbReference type="AlphaFoldDB" id="F8BWP2"/>
<reference evidence="8 9" key="1">
    <citation type="journal article" date="2011" name="J. Bacteriol.">
        <title>Complete genome sequences of the chemolithoautotrophic Oligotropha carboxidovorans strains OM4 and OM5.</title>
        <authorList>
            <person name="Volland S."/>
            <person name="Rachinger M."/>
            <person name="Strittmatter A."/>
            <person name="Daniel R."/>
            <person name="Gottschalk G."/>
            <person name="Meyer O."/>
        </authorList>
    </citation>
    <scope>NUCLEOTIDE SEQUENCE [LARGE SCALE GENOMIC DNA]</scope>
    <source>
        <strain evidence="9">ATCC 49405 / DSM 1227 / KCTC 32145 / OM5</strain>
    </source>
</reference>
<dbReference type="SUPFAM" id="SSF56925">
    <property type="entry name" value="OMPA-like"/>
    <property type="match status" value="1"/>
</dbReference>
<name>F8BWP2_AFIC5</name>
<keyword evidence="2 6" id="KW-0732">Signal</keyword>
<evidence type="ECO:0000259" key="7">
    <source>
        <dbReference type="Pfam" id="PF13505"/>
    </source>
</evidence>
<dbReference type="InterPro" id="IPR051692">
    <property type="entry name" value="OMP-like"/>
</dbReference>
<dbReference type="GO" id="GO:0009279">
    <property type="term" value="C:cell outer membrane"/>
    <property type="evidence" value="ECO:0007669"/>
    <property type="project" value="UniProtKB-SubCell"/>
</dbReference>
<evidence type="ECO:0000313" key="8">
    <source>
        <dbReference type="EMBL" id="AEI06810.1"/>
    </source>
</evidence>
<dbReference type="OrthoDB" id="7591823at2"/>
<dbReference type="Gene3D" id="2.40.160.20">
    <property type="match status" value="1"/>
</dbReference>
<keyword evidence="3" id="KW-0472">Membrane</keyword>
<accession>F8BWP2</accession>
<dbReference type="InterPro" id="IPR011250">
    <property type="entry name" value="OMP/PagP_B-barrel"/>
</dbReference>
<evidence type="ECO:0000313" key="9">
    <source>
        <dbReference type="Proteomes" id="UP000007730"/>
    </source>
</evidence>
<dbReference type="Proteomes" id="UP000007730">
    <property type="component" value="Chromosome"/>
</dbReference>
<dbReference type="EMBL" id="CP002826">
    <property type="protein sequence ID" value="AEI06810.1"/>
    <property type="molecule type" value="Genomic_DNA"/>
</dbReference>
<dbReference type="SUPFAM" id="SSF69917">
    <property type="entry name" value="OMPT-like"/>
    <property type="match status" value="1"/>
</dbReference>
<comment type="subcellular location">
    <subcellularLocation>
        <location evidence="1">Cell outer membrane</location>
    </subcellularLocation>
</comment>
<dbReference type="PATRIC" id="fig|504832.7.peg.2226"/>
<evidence type="ECO:0000256" key="2">
    <source>
        <dbReference type="ARBA" id="ARBA00022729"/>
    </source>
</evidence>
<dbReference type="InterPro" id="IPR053724">
    <property type="entry name" value="OMP_A26_sf"/>
</dbReference>
<keyword evidence="9" id="KW-1185">Reference proteome</keyword>
<feature type="chain" id="PRO_5003367767" description="Outer membrane protein beta-barrel domain-containing protein" evidence="6">
    <location>
        <begin position="25"/>
        <end position="570"/>
    </location>
</feature>
<dbReference type="InterPro" id="IPR027385">
    <property type="entry name" value="Beta-barrel_OMP"/>
</dbReference>
<dbReference type="Pfam" id="PF13505">
    <property type="entry name" value="OMP_b-brl"/>
    <property type="match status" value="1"/>
</dbReference>
<gene>
    <name evidence="8" type="ordered locus">OCA5_c21040</name>
</gene>
<dbReference type="InterPro" id="IPR020080">
    <property type="entry name" value="OM_adhesin/peptidase_omptin"/>
</dbReference>
<sequence>MVFKTKTALACLAVSALAFTNVEAREARVVPVSASPVLWNWTGFYLGAHLGAGFGTSKVDNPYGPSIYGDTIRLPGGFAGLQGGYNWQGAGSPWVFGVEADVSAVNADGTNTCLAYSGQFVSANCRARQQAMGSITGRIGRTISPDGRTLAYIKGGTAFMSGDLSLTTNAPDYILQPSSERRDTRWGWMLGAGLEHAITGAWSVKAEYAYANFGHRDVMAPGGGFLMTPFDPGSLVNTTGLPTRASLDSHLVRLGLNYHLGRGAGPGEGMVFSAPARPQPAAWHVEVGARYWYSHGRYQNDLAMNTNMAQQNHLISRLTYESTGHSGEIFWRADGPRGFFLKGFAGGGGLTSGHMNDEDWFPTDPSGAMAYSNTYHGKVTGKIAYVTFDAGVDLLGDAANKIGVFAGYNFYRDRKDSFGCAQIALPDARSICGVHMPLTSIAISQYEDWHSLRVGVNGTLTIAPGLKLNVDAAYLPYAHVTALDIHHHRTEMPSPKSPAWGVGQGVQLEAILGYDITPRWTVGIGGRYWAMWSSKILTAGFGSATATEALPIRVERYGTFLQASYKFGTP</sequence>
<dbReference type="PANTHER" id="PTHR34001">
    <property type="entry name" value="BLL7405 PROTEIN"/>
    <property type="match status" value="1"/>
</dbReference>
<comment type="similarity">
    <text evidence="5">Belongs to the Omp25/RopB family.</text>
</comment>
<proteinExistence type="inferred from homology"/>